<dbReference type="NCBIfam" id="NF012211">
    <property type="entry name" value="tand_rpt_95"/>
    <property type="match status" value="2"/>
</dbReference>
<comment type="subcellular location">
    <subcellularLocation>
        <location evidence="1">Secreted</location>
    </subcellularLocation>
</comment>
<keyword evidence="2" id="KW-0964">Secreted</keyword>
<organism evidence="4 5">
    <name type="scientific">Novosphingobium aquiterrae</name>
    <dbReference type="NCBI Taxonomy" id="624388"/>
    <lineage>
        <taxon>Bacteria</taxon>
        <taxon>Pseudomonadati</taxon>
        <taxon>Pseudomonadota</taxon>
        <taxon>Alphaproteobacteria</taxon>
        <taxon>Sphingomonadales</taxon>
        <taxon>Sphingomonadaceae</taxon>
        <taxon>Novosphingobium</taxon>
    </lineage>
</organism>
<dbReference type="InterPro" id="IPR011049">
    <property type="entry name" value="Serralysin-like_metalloprot_C"/>
</dbReference>
<evidence type="ECO:0000259" key="3">
    <source>
        <dbReference type="PROSITE" id="PS50268"/>
    </source>
</evidence>
<dbReference type="EMBL" id="JBHLTL010000001">
    <property type="protein sequence ID" value="MFC0588252.1"/>
    <property type="molecule type" value="Genomic_DNA"/>
</dbReference>
<dbReference type="NCBIfam" id="TIGR01965">
    <property type="entry name" value="VCBS_repeat"/>
    <property type="match status" value="6"/>
</dbReference>
<dbReference type="SMART" id="SM00112">
    <property type="entry name" value="CA"/>
    <property type="match status" value="2"/>
</dbReference>
<dbReference type="PANTHER" id="PTHR38340">
    <property type="entry name" value="S-LAYER PROTEIN"/>
    <property type="match status" value="1"/>
</dbReference>
<dbReference type="PROSITE" id="PS50268">
    <property type="entry name" value="CADHERIN_2"/>
    <property type="match status" value="2"/>
</dbReference>
<dbReference type="Proteomes" id="UP001589943">
    <property type="component" value="Unassembled WGS sequence"/>
</dbReference>
<dbReference type="SUPFAM" id="SSF49313">
    <property type="entry name" value="Cadherin-like"/>
    <property type="match status" value="2"/>
</dbReference>
<dbReference type="PANTHER" id="PTHR38340:SF1">
    <property type="entry name" value="S-LAYER PROTEIN"/>
    <property type="match status" value="1"/>
</dbReference>
<dbReference type="InterPro" id="IPR013783">
    <property type="entry name" value="Ig-like_fold"/>
</dbReference>
<dbReference type="PROSITE" id="PS00330">
    <property type="entry name" value="HEMOLYSIN_CALCIUM"/>
    <property type="match status" value="4"/>
</dbReference>
<protein>
    <submittedName>
        <fullName evidence="4">Beta strand repeat-containing protein</fullName>
    </submittedName>
</protein>
<sequence>MGDIPGAGGTTTSFANTPQAKDDSYVFIEDILVQNALLYNTSTRVISLDVMANDLGGKAKSLFSIDDGLGNQITDLSQTDLLTNQTYSNWQTTAQGNQIRIVNGIVEYRLIDRLTGQVGDVNTLNAGQLLTDSFSYAIKLGNGTLSWARVNISLTGSNDLATISGTSSGAVIEAGGVGNAIVGTPTTGGTLAVNDVDAGQATFAAPSGSLNGTYGNFTFNTATGVWGYTLDNARFATQALAAGEVRTDSLTVTSLDGSASRTITVHITGTNDAPVITSAAQEGTVKEDTTLSVTGTVTSSDVDHGATASYSASGASAYGSFVVDPSTGAWTYTLDNAAHQNLAQGESHDEVFTVTVTDDKGATATQIVTITVTGTNDAPVITSGVQSGSVQEDGQLTATGQVTSSDVDNGATATYSGTTTGTYGSFAVTAAGAWTYTLDNAAHQNLAQGESHDEVFTVTVTDDKGATATQIVTITVTGTNDAPDLRAVTTDTITSLQTETNAALTASGTLTVTDSDTTDTIASSVTSVTLGGTTGSLTSAAVLGMLLVAPPAGLAANSGDTHNLSWTFNSGSQAFNYLGTGQSLTLTYTVTSSDGHGGTDTQNITVNINGTNDAAVISGTSSGSVIEAGTSNGGGTPTATGTLTDTDVDNPANTFTASSGSATYGSFTMSAGGVWTYTLNNGNAAVNALITGQTLNDSFTVTTVDGTQQTVSVTINGASDNNPPIVANDTIWVSNSTTVTLPPAALLANDVDVDGISLSLTNIVVASGTLASPVTINADGSFTFTTGATGGTVGAPSVVTLTYTTSDGAGGTSTGTATVNIVNTTGGADTINLTGVGTYQASYINGGAGVDIITDGSAISVLNGGAGADTLTGNSGDDLLVGGDQNDTLSGGAGNDILRGGLGNNDTMDGGAGSEDLLDFSDATLGVTFTLVQSAASTSITNGTGGLGNNDTYQNIEGVIGTSLNDSITGSSGNDILRGGGGNDTLNGAGGTDLIDFTDGTSGINFTIVQSAGTTVVNLASAGLGTDTYSNFEGVIGTAFADTLTGSNSHDELRGGSGNDTISGLGGNDRIIGGDGADILTGGLGNDTFVFSSALNGFDTITDFSANATDKIELDDATFTALIAGSLNSANFVANSGGNAVDANDFILFDTATGDLFYDADGSGAAAKILFAHIDLGGLIGGAPALDATDFIIV</sequence>
<dbReference type="Pfam" id="PF17803">
    <property type="entry name" value="Cadherin_4"/>
    <property type="match status" value="3"/>
</dbReference>
<proteinExistence type="predicted"/>
<dbReference type="InterPro" id="IPR015919">
    <property type="entry name" value="Cadherin-like_sf"/>
</dbReference>
<dbReference type="InterPro" id="IPR010221">
    <property type="entry name" value="VCBS_dom"/>
</dbReference>
<dbReference type="InterPro" id="IPR002126">
    <property type="entry name" value="Cadherin-like_dom"/>
</dbReference>
<dbReference type="Gene3D" id="2.150.10.10">
    <property type="entry name" value="Serralysin-like metalloprotease, C-terminal"/>
    <property type="match status" value="2"/>
</dbReference>
<evidence type="ECO:0000313" key="5">
    <source>
        <dbReference type="Proteomes" id="UP001589943"/>
    </source>
</evidence>
<dbReference type="InterPro" id="IPR040853">
    <property type="entry name" value="RapA2_cadherin-like"/>
</dbReference>
<keyword evidence="5" id="KW-1185">Reference proteome</keyword>
<feature type="domain" description="Cadherin" evidence="3">
    <location>
        <begin position="277"/>
        <end position="381"/>
    </location>
</feature>
<dbReference type="Gene3D" id="2.60.40.10">
    <property type="entry name" value="Immunoglobulins"/>
    <property type="match status" value="4"/>
</dbReference>
<evidence type="ECO:0000313" key="4">
    <source>
        <dbReference type="EMBL" id="MFC0588252.1"/>
    </source>
</evidence>
<dbReference type="InterPro" id="IPR018511">
    <property type="entry name" value="Hemolysin-typ_Ca-bd_CS"/>
</dbReference>
<dbReference type="RefSeq" id="WP_379479759.1">
    <property type="nucleotide sequence ID" value="NZ_JBHLTL010000001.1"/>
</dbReference>
<dbReference type="SUPFAM" id="SSF51120">
    <property type="entry name" value="beta-Roll"/>
    <property type="match status" value="2"/>
</dbReference>
<dbReference type="Pfam" id="PF17963">
    <property type="entry name" value="Big_9"/>
    <property type="match status" value="1"/>
</dbReference>
<evidence type="ECO:0000256" key="2">
    <source>
        <dbReference type="ARBA" id="ARBA00022525"/>
    </source>
</evidence>
<evidence type="ECO:0000256" key="1">
    <source>
        <dbReference type="ARBA" id="ARBA00004613"/>
    </source>
</evidence>
<dbReference type="InterPro" id="IPR050557">
    <property type="entry name" value="RTX_toxin/Mannuronan_C5-epim"/>
</dbReference>
<name>A0ABV6PFV5_9SPHN</name>
<dbReference type="Pfam" id="PF00353">
    <property type="entry name" value="HemolysinCabind"/>
    <property type="match status" value="3"/>
</dbReference>
<gene>
    <name evidence="4" type="ORF">ACFFF7_02385</name>
</gene>
<dbReference type="PRINTS" id="PR00313">
    <property type="entry name" value="CABNDNGRPT"/>
</dbReference>
<comment type="caution">
    <text evidence="4">The sequence shown here is derived from an EMBL/GenBank/DDBJ whole genome shotgun (WGS) entry which is preliminary data.</text>
</comment>
<dbReference type="InterPro" id="IPR001343">
    <property type="entry name" value="Hemolysn_Ca-bd"/>
</dbReference>
<feature type="domain" description="Cadherin" evidence="3">
    <location>
        <begin position="179"/>
        <end position="276"/>
    </location>
</feature>
<accession>A0ABV6PFV5</accession>
<reference evidence="4 5" key="1">
    <citation type="submission" date="2024-09" db="EMBL/GenBank/DDBJ databases">
        <authorList>
            <person name="Sun Q."/>
            <person name="Mori K."/>
        </authorList>
    </citation>
    <scope>NUCLEOTIDE SEQUENCE [LARGE SCALE GENOMIC DNA]</scope>
    <source>
        <strain evidence="4 5">NCAIM B.02537</strain>
    </source>
</reference>